<dbReference type="Gene3D" id="3.90.1150.10">
    <property type="entry name" value="Aspartate Aminotransferase, domain 1"/>
    <property type="match status" value="1"/>
</dbReference>
<dbReference type="EC" id="2.6.1.76" evidence="3"/>
<evidence type="ECO:0000256" key="4">
    <source>
        <dbReference type="ARBA" id="ARBA00014798"/>
    </source>
</evidence>
<comment type="pathway">
    <text evidence="2">Amine and polyamine biosynthesis; ectoine biosynthesis; L-ectoine from L-aspartate 4-semialdehyde: step 1/3.</text>
</comment>
<comment type="catalytic activity">
    <reaction evidence="7">
        <text>L-2,4-diaminobutanoate + 2-oxoglutarate = L-aspartate 4-semialdehyde + L-glutamate</text>
        <dbReference type="Rhea" id="RHEA:11160"/>
        <dbReference type="ChEBI" id="CHEBI:16810"/>
        <dbReference type="ChEBI" id="CHEBI:29985"/>
        <dbReference type="ChEBI" id="CHEBI:58761"/>
        <dbReference type="ChEBI" id="CHEBI:537519"/>
        <dbReference type="EC" id="2.6.1.76"/>
    </reaction>
</comment>
<dbReference type="CDD" id="cd00610">
    <property type="entry name" value="OAT_like"/>
    <property type="match status" value="1"/>
</dbReference>
<organism evidence="10 11">
    <name type="scientific">Nitrosomonas oligotropha</name>
    <dbReference type="NCBI Taxonomy" id="42354"/>
    <lineage>
        <taxon>Bacteria</taxon>
        <taxon>Pseudomonadati</taxon>
        <taxon>Pseudomonadota</taxon>
        <taxon>Betaproteobacteria</taxon>
        <taxon>Nitrosomonadales</taxon>
        <taxon>Nitrosomonadaceae</taxon>
        <taxon>Nitrosomonas</taxon>
    </lineage>
</organism>
<dbReference type="InterPro" id="IPR015421">
    <property type="entry name" value="PyrdxlP-dep_Trfase_major"/>
</dbReference>
<protein>
    <recommendedName>
        <fullName evidence="4">Diaminobutyrate--2-oxoglutarate transaminase</fullName>
        <ecNumber evidence="3">2.6.1.76</ecNumber>
    </recommendedName>
</protein>
<sequence>MSFSIADLLSQHRTDKFDLHDHYLNAQMVRVLKTIGYDRNYERAAGQYLYDEQGNEYLDLLSGFGVYAFGRNHPVIVNALKEVLSLELPDLVQMDVSILSGLLAKEILTTTPDNLERAFFCNSGTEAVEAAIKFARYFTKRNRIICCDHAYHGLTMGALSLNGEQIFKDGFGPLLQDCGSVPFNDLAALEQALSSRNVAAFVVEPIQGKGVNIPDDHYLPEVERMCKKYGTLFVADEIQTGLGRTGKFWAVEHWGVKPDMICMAKALSGGFVPVGAVAMTQPIMDSVFNRMDRAVVHGSTFSKNNMAMAAGLASLEVIKSEKLVENSAKVGADIIGRLNALTGQFEFLKEARGKGSMIAVEFKSPDSFSLKAAWMMLEAANKGLFCQMITIPLFKEHRILTQVAGHGMNVVKLLPPLILTQKDCDRVISAFTKTVADTHQVPGSIWELGKNLASHALKAKAGQS</sequence>
<comment type="cofactor">
    <cofactor evidence="1">
        <name>pyridoxal 5'-phosphate</name>
        <dbReference type="ChEBI" id="CHEBI:597326"/>
    </cofactor>
</comment>
<dbReference type="STRING" id="42354.SAMN05216333_10336"/>
<dbReference type="InterPro" id="IPR015424">
    <property type="entry name" value="PyrdxlP-dep_Trfase"/>
</dbReference>
<dbReference type="RefSeq" id="WP_090315418.1">
    <property type="nucleotide sequence ID" value="NZ_FNOE01000002.1"/>
</dbReference>
<evidence type="ECO:0000313" key="12">
    <source>
        <dbReference type="Proteomes" id="UP000244128"/>
    </source>
</evidence>
<evidence type="ECO:0000256" key="2">
    <source>
        <dbReference type="ARBA" id="ARBA00004946"/>
    </source>
</evidence>
<reference evidence="9 12" key="3">
    <citation type="submission" date="2018-04" db="EMBL/GenBank/DDBJ databases">
        <title>Active sludge and wastewater microbial communities from Klosterneuburg, Austria.</title>
        <authorList>
            <person name="Wagner M."/>
        </authorList>
    </citation>
    <scope>NUCLEOTIDE SEQUENCE [LARGE SCALE GENOMIC DNA]</scope>
    <source>
        <strain evidence="9 12">Nm49</strain>
    </source>
</reference>
<dbReference type="AlphaFoldDB" id="A0A1H8L2V2"/>
<dbReference type="EMBL" id="QAOI01000005">
    <property type="protein sequence ID" value="PTQ77869.1"/>
    <property type="molecule type" value="Genomic_DNA"/>
</dbReference>
<dbReference type="GO" id="GO:0030170">
    <property type="term" value="F:pyridoxal phosphate binding"/>
    <property type="evidence" value="ECO:0007669"/>
    <property type="project" value="InterPro"/>
</dbReference>
<dbReference type="InterPro" id="IPR015422">
    <property type="entry name" value="PyrdxlP-dep_Trfase_small"/>
</dbReference>
<dbReference type="Pfam" id="PF00202">
    <property type="entry name" value="Aminotran_3"/>
    <property type="match status" value="1"/>
</dbReference>
<dbReference type="PROSITE" id="PS00600">
    <property type="entry name" value="AA_TRANSFER_CLASS_3"/>
    <property type="match status" value="1"/>
</dbReference>
<evidence type="ECO:0000313" key="11">
    <source>
        <dbReference type="Proteomes" id="UP000198814"/>
    </source>
</evidence>
<keyword evidence="11" id="KW-1185">Reference proteome</keyword>
<dbReference type="GO" id="GO:0042802">
    <property type="term" value="F:identical protein binding"/>
    <property type="evidence" value="ECO:0007669"/>
    <property type="project" value="TreeGrafter"/>
</dbReference>
<name>A0A1H8L2V2_9PROT</name>
<keyword evidence="6 8" id="KW-0663">Pyridoxal phosphate</keyword>
<dbReference type="InterPro" id="IPR049704">
    <property type="entry name" value="Aminotrans_3_PPA_site"/>
</dbReference>
<dbReference type="InterPro" id="IPR050103">
    <property type="entry name" value="Class-III_PLP-dep_AT"/>
</dbReference>
<dbReference type="PANTHER" id="PTHR11986:SF121">
    <property type="entry name" value="BLR3010 PROTEIN"/>
    <property type="match status" value="1"/>
</dbReference>
<dbReference type="SUPFAM" id="SSF53383">
    <property type="entry name" value="PLP-dependent transferases"/>
    <property type="match status" value="1"/>
</dbReference>
<dbReference type="GO" id="GO:0045303">
    <property type="term" value="F:diaminobutyrate-2-oxoglutarate transaminase activity"/>
    <property type="evidence" value="ECO:0007669"/>
    <property type="project" value="UniProtKB-EC"/>
</dbReference>
<dbReference type="EMBL" id="FODO01000003">
    <property type="protein sequence ID" value="SEN99421.1"/>
    <property type="molecule type" value="Genomic_DNA"/>
</dbReference>
<keyword evidence="5" id="KW-0808">Transferase</keyword>
<evidence type="ECO:0000313" key="9">
    <source>
        <dbReference type="EMBL" id="PTQ77869.1"/>
    </source>
</evidence>
<dbReference type="PANTHER" id="PTHR11986">
    <property type="entry name" value="AMINOTRANSFERASE CLASS III"/>
    <property type="match status" value="1"/>
</dbReference>
<dbReference type="Proteomes" id="UP000244128">
    <property type="component" value="Unassembled WGS sequence"/>
</dbReference>
<gene>
    <name evidence="9" type="ORF">C8R26_10540</name>
    <name evidence="10" type="ORF">SAMN05216333_10336</name>
</gene>
<dbReference type="FunFam" id="3.90.1150.10:FF:000086">
    <property type="entry name" value="Putative acetylornithine aminotransferase"/>
    <property type="match status" value="1"/>
</dbReference>
<evidence type="ECO:0000256" key="5">
    <source>
        <dbReference type="ARBA" id="ARBA00022576"/>
    </source>
</evidence>
<evidence type="ECO:0000256" key="6">
    <source>
        <dbReference type="ARBA" id="ARBA00022898"/>
    </source>
</evidence>
<accession>A0A1H8L2V2</accession>
<proteinExistence type="inferred from homology"/>
<dbReference type="PIRSF" id="PIRSF000521">
    <property type="entry name" value="Transaminase_4ab_Lys_Orn"/>
    <property type="match status" value="1"/>
</dbReference>
<reference evidence="11" key="2">
    <citation type="submission" date="2016-10" db="EMBL/GenBank/DDBJ databases">
        <authorList>
            <person name="Varghese N."/>
            <person name="Submissions S."/>
        </authorList>
    </citation>
    <scope>NUCLEOTIDE SEQUENCE [LARGE SCALE GENOMIC DNA]</scope>
    <source>
        <strain evidence="11">Nm76</strain>
    </source>
</reference>
<reference evidence="10" key="1">
    <citation type="submission" date="2016-10" db="EMBL/GenBank/DDBJ databases">
        <authorList>
            <person name="de Groot N.N."/>
        </authorList>
    </citation>
    <scope>NUCLEOTIDE SEQUENCE [LARGE SCALE GENOMIC DNA]</scope>
    <source>
        <strain evidence="10">Nm76</strain>
    </source>
</reference>
<evidence type="ECO:0000256" key="3">
    <source>
        <dbReference type="ARBA" id="ARBA00013155"/>
    </source>
</evidence>
<keyword evidence="5" id="KW-0032">Aminotransferase</keyword>
<dbReference type="Gene3D" id="3.40.640.10">
    <property type="entry name" value="Type I PLP-dependent aspartate aminotransferase-like (Major domain)"/>
    <property type="match status" value="1"/>
</dbReference>
<evidence type="ECO:0000313" key="10">
    <source>
        <dbReference type="EMBL" id="SEN99421.1"/>
    </source>
</evidence>
<dbReference type="InterPro" id="IPR005814">
    <property type="entry name" value="Aminotrans_3"/>
</dbReference>
<evidence type="ECO:0000256" key="1">
    <source>
        <dbReference type="ARBA" id="ARBA00001933"/>
    </source>
</evidence>
<dbReference type="OrthoDB" id="3398487at2"/>
<dbReference type="FunFam" id="3.40.640.10:FF:000004">
    <property type="entry name" value="Acetylornithine aminotransferase"/>
    <property type="match status" value="1"/>
</dbReference>
<evidence type="ECO:0000256" key="7">
    <source>
        <dbReference type="ARBA" id="ARBA00049111"/>
    </source>
</evidence>
<dbReference type="Proteomes" id="UP000198814">
    <property type="component" value="Unassembled WGS sequence"/>
</dbReference>
<evidence type="ECO:0000256" key="8">
    <source>
        <dbReference type="RuleBase" id="RU003560"/>
    </source>
</evidence>
<comment type="similarity">
    <text evidence="8">Belongs to the class-III pyridoxal-phosphate-dependent aminotransferase family.</text>
</comment>